<dbReference type="PROSITE" id="PS50893">
    <property type="entry name" value="ABC_TRANSPORTER_2"/>
    <property type="match status" value="1"/>
</dbReference>
<dbReference type="InterPro" id="IPR003593">
    <property type="entry name" value="AAA+_ATPase"/>
</dbReference>
<dbReference type="PANTHER" id="PTHR43297:SF14">
    <property type="entry name" value="ATPASE AAA-TYPE CORE DOMAIN-CONTAINING PROTEIN"/>
    <property type="match status" value="1"/>
</dbReference>
<protein>
    <submittedName>
        <fullName evidence="17">Dipeptide/oligopeptide/nickel ABC transporter permease/ATP-binding protein</fullName>
    </submittedName>
</protein>
<keyword evidence="4 13" id="KW-0813">Transport</keyword>
<organism evidence="17 18">
    <name type="scientific">Demequina muriae</name>
    <dbReference type="NCBI Taxonomy" id="3051664"/>
    <lineage>
        <taxon>Bacteria</taxon>
        <taxon>Bacillati</taxon>
        <taxon>Actinomycetota</taxon>
        <taxon>Actinomycetes</taxon>
        <taxon>Micrococcales</taxon>
        <taxon>Demequinaceae</taxon>
        <taxon>Demequina</taxon>
    </lineage>
</organism>
<evidence type="ECO:0000256" key="3">
    <source>
        <dbReference type="ARBA" id="ARBA00005417"/>
    </source>
</evidence>
<dbReference type="PROSITE" id="PS00211">
    <property type="entry name" value="ABC_TRANSPORTER_1"/>
    <property type="match status" value="1"/>
</dbReference>
<evidence type="ECO:0000313" key="17">
    <source>
        <dbReference type="EMBL" id="MDN4480457.1"/>
    </source>
</evidence>
<dbReference type="InterPro" id="IPR003439">
    <property type="entry name" value="ABC_transporter-like_ATP-bd"/>
</dbReference>
<keyword evidence="5" id="KW-1003">Cell membrane</keyword>
<feature type="transmembrane region" description="Helical" evidence="13">
    <location>
        <begin position="98"/>
        <end position="122"/>
    </location>
</feature>
<evidence type="ECO:0000256" key="4">
    <source>
        <dbReference type="ARBA" id="ARBA00022448"/>
    </source>
</evidence>
<dbReference type="InterPro" id="IPR025966">
    <property type="entry name" value="OppC_N"/>
</dbReference>
<dbReference type="Pfam" id="PF12911">
    <property type="entry name" value="OppC_N"/>
    <property type="match status" value="1"/>
</dbReference>
<feature type="domain" description="ABC transmembrane type-1" evidence="16">
    <location>
        <begin position="94"/>
        <end position="282"/>
    </location>
</feature>
<proteinExistence type="inferred from homology"/>
<evidence type="ECO:0000256" key="9">
    <source>
        <dbReference type="ARBA" id="ARBA00022840"/>
    </source>
</evidence>
<sequence>MTNSPLTPGAPRTAPSTKKRAGAGRRLLKNPLGAGSLGVLVAVIILGQLGPLLAEHDPNFASLDAINAPVGTPGYPMGGDQYGRDILARLISSINVSLVSGAIGAGVAIALGTTFGLIAGYVGKKTDAITSWAFNLLMTFPALVLVLVLSPITGGSYQVMMVIFGIFLAPGTYRLVRNMVVGVRNELYVDAARVAGLSNRRILSRHVLYVVRGPIIISIAFLASSAIGIQAGLAFLGLGSPLVPSFGSMTNDAFANIYLYPEQLVWPSALLAMLIGSIILLGNAYRDALAGPQELSKRKRKRQREQSAAAEASEASTSQMDRGYERDSANQTDAAPQATAKERAESASAPEPRGRTDLLNVTNLKVGYPQVDGSHKFVVDGVSLHVDTGEVVGLVGESGSGKTQTAFSILGLLPPEAYVEADALTLGGTSLAGLSGAEMRRVRSGVISYIPQEPMSNLDPSFTIGNQLVEPLKAGMSRREAKTMILELLDRVGIADPPRVFASYPHQISGGMAQRVLIAGAVASRPKLLIADEPTTALDVTVQAEILDLLRSLQSEYGMGVLMVTHNFGVVADLCDRVAVMSNGKIVEVGDVRTILRTPSHPYTQELISAILDEESVREDPPPLTPRVSPLGGAR</sequence>
<keyword evidence="8" id="KW-0547">Nucleotide-binding</keyword>
<dbReference type="SMART" id="SM00382">
    <property type="entry name" value="AAA"/>
    <property type="match status" value="1"/>
</dbReference>
<dbReference type="InterPro" id="IPR027417">
    <property type="entry name" value="P-loop_NTPase"/>
</dbReference>
<dbReference type="SUPFAM" id="SSF52540">
    <property type="entry name" value="P-loop containing nucleoside triphosphate hydrolases"/>
    <property type="match status" value="1"/>
</dbReference>
<dbReference type="EMBL" id="JAUHQA010000001">
    <property type="protein sequence ID" value="MDN4480457.1"/>
    <property type="molecule type" value="Genomic_DNA"/>
</dbReference>
<feature type="transmembrane region" description="Helical" evidence="13">
    <location>
        <begin position="155"/>
        <end position="176"/>
    </location>
</feature>
<evidence type="ECO:0000256" key="8">
    <source>
        <dbReference type="ARBA" id="ARBA00022741"/>
    </source>
</evidence>
<comment type="subcellular location">
    <subcellularLocation>
        <location evidence="13">Cell membrane</location>
        <topology evidence="13">Multi-pass membrane protein</topology>
    </subcellularLocation>
    <subcellularLocation>
        <location evidence="2">Cell membrane</location>
        <topology evidence="2">Peripheral membrane protein</topology>
    </subcellularLocation>
    <subcellularLocation>
        <location evidence="1">Membrane</location>
        <topology evidence="1">Multi-pass membrane protein</topology>
    </subcellularLocation>
</comment>
<gene>
    <name evidence="17" type="ORF">QQX02_05920</name>
</gene>
<keyword evidence="7 13" id="KW-0812">Transmembrane</keyword>
<evidence type="ECO:0000256" key="7">
    <source>
        <dbReference type="ARBA" id="ARBA00022692"/>
    </source>
</evidence>
<keyword evidence="18" id="KW-1185">Reference proteome</keyword>
<dbReference type="InterPro" id="IPR000515">
    <property type="entry name" value="MetI-like"/>
</dbReference>
<dbReference type="InterPro" id="IPR035906">
    <property type="entry name" value="MetI-like_sf"/>
</dbReference>
<evidence type="ECO:0000256" key="12">
    <source>
        <dbReference type="ARBA" id="ARBA00023136"/>
    </source>
</evidence>
<name>A0ABT8GGB5_9MICO</name>
<dbReference type="SUPFAM" id="SSF161098">
    <property type="entry name" value="MetI-like"/>
    <property type="match status" value="1"/>
</dbReference>
<keyword evidence="6" id="KW-0997">Cell inner membrane</keyword>
<evidence type="ECO:0000256" key="1">
    <source>
        <dbReference type="ARBA" id="ARBA00004141"/>
    </source>
</evidence>
<dbReference type="PANTHER" id="PTHR43297">
    <property type="entry name" value="OLIGOPEPTIDE TRANSPORT ATP-BINDING PROTEIN APPD"/>
    <property type="match status" value="1"/>
</dbReference>
<dbReference type="PROSITE" id="PS50928">
    <property type="entry name" value="ABC_TM1"/>
    <property type="match status" value="1"/>
</dbReference>
<feature type="transmembrane region" description="Helical" evidence="13">
    <location>
        <begin position="129"/>
        <end position="149"/>
    </location>
</feature>
<dbReference type="Gene3D" id="3.40.50.300">
    <property type="entry name" value="P-loop containing nucleotide triphosphate hydrolases"/>
    <property type="match status" value="1"/>
</dbReference>
<evidence type="ECO:0000256" key="14">
    <source>
        <dbReference type="SAM" id="MobiDB-lite"/>
    </source>
</evidence>
<evidence type="ECO:0000256" key="13">
    <source>
        <dbReference type="RuleBase" id="RU363032"/>
    </source>
</evidence>
<comment type="similarity">
    <text evidence="13">Belongs to the binding-protein-dependent transport system permease family.</text>
</comment>
<evidence type="ECO:0000256" key="11">
    <source>
        <dbReference type="ARBA" id="ARBA00022989"/>
    </source>
</evidence>
<feature type="compositionally biased region" description="Low complexity" evidence="14">
    <location>
        <begin position="306"/>
        <end position="319"/>
    </location>
</feature>
<feature type="transmembrane region" description="Helical" evidence="13">
    <location>
        <begin position="264"/>
        <end position="285"/>
    </location>
</feature>
<evidence type="ECO:0000259" key="16">
    <source>
        <dbReference type="PROSITE" id="PS50928"/>
    </source>
</evidence>
<evidence type="ECO:0000256" key="10">
    <source>
        <dbReference type="ARBA" id="ARBA00022967"/>
    </source>
</evidence>
<keyword evidence="11 13" id="KW-1133">Transmembrane helix</keyword>
<dbReference type="Gene3D" id="1.10.3720.10">
    <property type="entry name" value="MetI-like"/>
    <property type="match status" value="1"/>
</dbReference>
<dbReference type="Pfam" id="PF00005">
    <property type="entry name" value="ABC_tran"/>
    <property type="match status" value="1"/>
</dbReference>
<feature type="region of interest" description="Disordered" evidence="14">
    <location>
        <begin position="616"/>
        <end position="635"/>
    </location>
</feature>
<reference evidence="17" key="1">
    <citation type="submission" date="2023-06" db="EMBL/GenBank/DDBJ databases">
        <title>Egi l300058.</title>
        <authorList>
            <person name="Gao L."/>
            <person name="Fang B.-Z."/>
            <person name="Li W.-J."/>
        </authorList>
    </citation>
    <scope>NUCLEOTIDE SEQUENCE</scope>
    <source>
        <strain evidence="17">EGI L300058</strain>
    </source>
</reference>
<feature type="transmembrane region" description="Helical" evidence="13">
    <location>
        <begin position="209"/>
        <end position="236"/>
    </location>
</feature>
<feature type="region of interest" description="Disordered" evidence="14">
    <location>
        <begin position="1"/>
        <end position="23"/>
    </location>
</feature>
<dbReference type="RefSeq" id="WP_301141852.1">
    <property type="nucleotide sequence ID" value="NZ_JAUHQA010000001.1"/>
</dbReference>
<dbReference type="InterPro" id="IPR050388">
    <property type="entry name" value="ABC_Ni/Peptide_Import"/>
</dbReference>
<dbReference type="Pfam" id="PF00528">
    <property type="entry name" value="BPD_transp_1"/>
    <property type="match status" value="1"/>
</dbReference>
<evidence type="ECO:0000259" key="15">
    <source>
        <dbReference type="PROSITE" id="PS50893"/>
    </source>
</evidence>
<comment type="similarity">
    <text evidence="3">Belongs to the ABC transporter superfamily.</text>
</comment>
<feature type="region of interest" description="Disordered" evidence="14">
    <location>
        <begin position="294"/>
        <end position="360"/>
    </location>
</feature>
<feature type="transmembrane region" description="Helical" evidence="13">
    <location>
        <begin position="32"/>
        <end position="54"/>
    </location>
</feature>
<evidence type="ECO:0000313" key="18">
    <source>
        <dbReference type="Proteomes" id="UP001172708"/>
    </source>
</evidence>
<evidence type="ECO:0000256" key="2">
    <source>
        <dbReference type="ARBA" id="ARBA00004202"/>
    </source>
</evidence>
<keyword evidence="10" id="KW-1278">Translocase</keyword>
<feature type="domain" description="ABC transporter" evidence="15">
    <location>
        <begin position="359"/>
        <end position="608"/>
    </location>
</feature>
<keyword evidence="9" id="KW-0067">ATP-binding</keyword>
<evidence type="ECO:0000256" key="6">
    <source>
        <dbReference type="ARBA" id="ARBA00022519"/>
    </source>
</evidence>
<accession>A0ABT8GGB5</accession>
<keyword evidence="12 13" id="KW-0472">Membrane</keyword>
<dbReference type="CDD" id="cd03257">
    <property type="entry name" value="ABC_NikE_OppD_transporters"/>
    <property type="match status" value="1"/>
</dbReference>
<dbReference type="Proteomes" id="UP001172708">
    <property type="component" value="Unassembled WGS sequence"/>
</dbReference>
<dbReference type="CDD" id="cd06261">
    <property type="entry name" value="TM_PBP2"/>
    <property type="match status" value="1"/>
</dbReference>
<dbReference type="InterPro" id="IPR017871">
    <property type="entry name" value="ABC_transporter-like_CS"/>
</dbReference>
<comment type="caution">
    <text evidence="17">The sequence shown here is derived from an EMBL/GenBank/DDBJ whole genome shotgun (WGS) entry which is preliminary data.</text>
</comment>
<evidence type="ECO:0000256" key="5">
    <source>
        <dbReference type="ARBA" id="ARBA00022475"/>
    </source>
</evidence>